<dbReference type="InterPro" id="IPR000743">
    <property type="entry name" value="Glyco_hydro_28"/>
</dbReference>
<keyword evidence="3" id="KW-0134">Cell wall</keyword>
<keyword evidence="9" id="KW-0732">Signal</keyword>
<dbReference type="Gene3D" id="2.160.20.10">
    <property type="entry name" value="Single-stranded right-handed beta-helix, Pectin lyase-like"/>
    <property type="match status" value="1"/>
</dbReference>
<keyword evidence="7" id="KW-0961">Cell wall biogenesis/degradation</keyword>
<evidence type="ECO:0000256" key="4">
    <source>
        <dbReference type="ARBA" id="ARBA00022525"/>
    </source>
</evidence>
<keyword evidence="6 8" id="KW-0326">Glycosidase</keyword>
<reference evidence="10" key="1">
    <citation type="submission" date="2023-10" db="EMBL/GenBank/DDBJ databases">
        <title>Chromosome-level genome of the transformable northern wattle, Acacia crassicarpa.</title>
        <authorList>
            <person name="Massaro I."/>
            <person name="Sinha N.R."/>
            <person name="Poethig S."/>
            <person name="Leichty A.R."/>
        </authorList>
    </citation>
    <scope>NUCLEOTIDE SEQUENCE</scope>
    <source>
        <strain evidence="10">Acra3RX</strain>
        <tissue evidence="10">Leaf</tissue>
    </source>
</reference>
<evidence type="ECO:0000313" key="10">
    <source>
        <dbReference type="EMBL" id="KAK4283391.1"/>
    </source>
</evidence>
<dbReference type="AlphaFoldDB" id="A0AAE1N5Z9"/>
<feature type="chain" id="PRO_5042130854" description="Polygalacturonase" evidence="9">
    <location>
        <begin position="23"/>
        <end position="249"/>
    </location>
</feature>
<evidence type="ECO:0000256" key="5">
    <source>
        <dbReference type="ARBA" id="ARBA00022801"/>
    </source>
</evidence>
<keyword evidence="11" id="KW-1185">Reference proteome</keyword>
<evidence type="ECO:0000256" key="6">
    <source>
        <dbReference type="ARBA" id="ARBA00023295"/>
    </source>
</evidence>
<dbReference type="Proteomes" id="UP001293593">
    <property type="component" value="Unassembled WGS sequence"/>
</dbReference>
<evidence type="ECO:0008006" key="12">
    <source>
        <dbReference type="Google" id="ProtNLM"/>
    </source>
</evidence>
<comment type="subcellular location">
    <subcellularLocation>
        <location evidence="1">Secreted</location>
        <location evidence="1">Cell wall</location>
    </subcellularLocation>
</comment>
<evidence type="ECO:0000256" key="7">
    <source>
        <dbReference type="ARBA" id="ARBA00023316"/>
    </source>
</evidence>
<name>A0AAE1N5Z9_9FABA</name>
<evidence type="ECO:0000256" key="1">
    <source>
        <dbReference type="ARBA" id="ARBA00004191"/>
    </source>
</evidence>
<evidence type="ECO:0000256" key="8">
    <source>
        <dbReference type="RuleBase" id="RU361169"/>
    </source>
</evidence>
<protein>
    <recommendedName>
        <fullName evidence="12">Polygalacturonase</fullName>
    </recommendedName>
</protein>
<feature type="signal peptide" evidence="9">
    <location>
        <begin position="1"/>
        <end position="22"/>
    </location>
</feature>
<evidence type="ECO:0000256" key="2">
    <source>
        <dbReference type="ARBA" id="ARBA00008834"/>
    </source>
</evidence>
<keyword evidence="5 8" id="KW-0378">Hydrolase</keyword>
<keyword evidence="4" id="KW-0964">Secreted</keyword>
<evidence type="ECO:0000256" key="3">
    <source>
        <dbReference type="ARBA" id="ARBA00022512"/>
    </source>
</evidence>
<comment type="similarity">
    <text evidence="2 8">Belongs to the glycosyl hydrolase 28 family.</text>
</comment>
<dbReference type="InterPro" id="IPR012334">
    <property type="entry name" value="Pectin_lyas_fold"/>
</dbReference>
<dbReference type="PANTHER" id="PTHR31375">
    <property type="match status" value="1"/>
</dbReference>
<sequence>MGVSGKACVVLMFVCFAGLAYCGVSEKIVNVLDFGAKTDPKVQSTEAFMHAWQAACKSKEQARLVVPKGQFLVSSMFFAGPCLTPGPITIQVEGTILASTDPSDYVNADWLIFQELSGFKLIGGGTFDAQGKSMWPHTFDCDYRPFSDCVRLPSTFQFNTVKDGVIENITLANAMGLDVYAMRSKNITLNSVKLTAPSDSPNNENIRIEDCSNVVISQTTIQHGKDCVSVVKPATNLAPLTRSKCTSFD</sequence>
<dbReference type="GO" id="GO:0004650">
    <property type="term" value="F:polygalacturonase activity"/>
    <property type="evidence" value="ECO:0007669"/>
    <property type="project" value="InterPro"/>
</dbReference>
<organism evidence="10 11">
    <name type="scientific">Acacia crassicarpa</name>
    <name type="common">northern wattle</name>
    <dbReference type="NCBI Taxonomy" id="499986"/>
    <lineage>
        <taxon>Eukaryota</taxon>
        <taxon>Viridiplantae</taxon>
        <taxon>Streptophyta</taxon>
        <taxon>Embryophyta</taxon>
        <taxon>Tracheophyta</taxon>
        <taxon>Spermatophyta</taxon>
        <taxon>Magnoliopsida</taxon>
        <taxon>eudicotyledons</taxon>
        <taxon>Gunneridae</taxon>
        <taxon>Pentapetalae</taxon>
        <taxon>rosids</taxon>
        <taxon>fabids</taxon>
        <taxon>Fabales</taxon>
        <taxon>Fabaceae</taxon>
        <taxon>Caesalpinioideae</taxon>
        <taxon>mimosoid clade</taxon>
        <taxon>Acacieae</taxon>
        <taxon>Acacia</taxon>
    </lineage>
</organism>
<dbReference type="SUPFAM" id="SSF51126">
    <property type="entry name" value="Pectin lyase-like"/>
    <property type="match status" value="1"/>
</dbReference>
<dbReference type="EMBL" id="JAWXYG010000001">
    <property type="protein sequence ID" value="KAK4283391.1"/>
    <property type="molecule type" value="Genomic_DNA"/>
</dbReference>
<proteinExistence type="inferred from homology"/>
<dbReference type="GO" id="GO:0005975">
    <property type="term" value="P:carbohydrate metabolic process"/>
    <property type="evidence" value="ECO:0007669"/>
    <property type="project" value="InterPro"/>
</dbReference>
<comment type="caution">
    <text evidence="10">The sequence shown here is derived from an EMBL/GenBank/DDBJ whole genome shotgun (WGS) entry which is preliminary data.</text>
</comment>
<gene>
    <name evidence="10" type="ORF">QN277_000344</name>
</gene>
<evidence type="ECO:0000313" key="11">
    <source>
        <dbReference type="Proteomes" id="UP001293593"/>
    </source>
</evidence>
<accession>A0AAE1N5Z9</accession>
<dbReference type="Pfam" id="PF00295">
    <property type="entry name" value="Glyco_hydro_28"/>
    <property type="match status" value="1"/>
</dbReference>
<dbReference type="InterPro" id="IPR011050">
    <property type="entry name" value="Pectin_lyase_fold/virulence"/>
</dbReference>
<evidence type="ECO:0000256" key="9">
    <source>
        <dbReference type="SAM" id="SignalP"/>
    </source>
</evidence>
<dbReference type="GO" id="GO:0071555">
    <property type="term" value="P:cell wall organization"/>
    <property type="evidence" value="ECO:0007669"/>
    <property type="project" value="UniProtKB-KW"/>
</dbReference>